<dbReference type="AlphaFoldDB" id="A0A9Q3K0Y2"/>
<dbReference type="Gene3D" id="3.10.10.10">
    <property type="entry name" value="HIV Type 1 Reverse Transcriptase, subunit A, domain 1"/>
    <property type="match status" value="1"/>
</dbReference>
<dbReference type="Gene3D" id="3.30.70.270">
    <property type="match status" value="1"/>
</dbReference>
<dbReference type="Proteomes" id="UP000765509">
    <property type="component" value="Unassembled WGS sequence"/>
</dbReference>
<reference evidence="2" key="1">
    <citation type="submission" date="2021-03" db="EMBL/GenBank/DDBJ databases">
        <title>Draft genome sequence of rust myrtle Austropuccinia psidii MF-1, a brazilian biotype.</title>
        <authorList>
            <person name="Quecine M.C."/>
            <person name="Pachon D.M.R."/>
            <person name="Bonatelli M.L."/>
            <person name="Correr F.H."/>
            <person name="Franceschini L.M."/>
            <person name="Leite T.F."/>
            <person name="Margarido G.R.A."/>
            <person name="Almeida C.A."/>
            <person name="Ferrarezi J.A."/>
            <person name="Labate C.A."/>
        </authorList>
    </citation>
    <scope>NUCLEOTIDE SEQUENCE</scope>
    <source>
        <strain evidence="2">MF-1</strain>
    </source>
</reference>
<name>A0A9Q3K0Y2_9BASI</name>
<dbReference type="Pfam" id="PF00078">
    <property type="entry name" value="RVT_1"/>
    <property type="match status" value="1"/>
</dbReference>
<keyword evidence="3" id="KW-1185">Reference proteome</keyword>
<dbReference type="InterPro" id="IPR043128">
    <property type="entry name" value="Rev_trsase/Diguanyl_cyclase"/>
</dbReference>
<dbReference type="InterPro" id="IPR053134">
    <property type="entry name" value="RNA-dir_DNA_polymerase"/>
</dbReference>
<evidence type="ECO:0000313" key="3">
    <source>
        <dbReference type="Proteomes" id="UP000765509"/>
    </source>
</evidence>
<dbReference type="InterPro" id="IPR000477">
    <property type="entry name" value="RT_dom"/>
</dbReference>
<feature type="domain" description="Reverse transcriptase" evidence="1">
    <location>
        <begin position="131"/>
        <end position="224"/>
    </location>
</feature>
<dbReference type="InterPro" id="IPR043502">
    <property type="entry name" value="DNA/RNA_pol_sf"/>
</dbReference>
<evidence type="ECO:0000259" key="1">
    <source>
        <dbReference type="Pfam" id="PF00078"/>
    </source>
</evidence>
<proteinExistence type="predicted"/>
<protein>
    <recommendedName>
        <fullName evidence="1">Reverse transcriptase domain-containing protein</fullName>
    </recommendedName>
</protein>
<dbReference type="PANTHER" id="PTHR24559">
    <property type="entry name" value="TRANSPOSON TY3-I GAG-POL POLYPROTEIN"/>
    <property type="match status" value="1"/>
</dbReference>
<dbReference type="PANTHER" id="PTHR24559:SF444">
    <property type="entry name" value="REVERSE TRANSCRIPTASE DOMAIN-CONTAINING PROTEIN"/>
    <property type="match status" value="1"/>
</dbReference>
<organism evidence="2 3">
    <name type="scientific">Austropuccinia psidii MF-1</name>
    <dbReference type="NCBI Taxonomy" id="1389203"/>
    <lineage>
        <taxon>Eukaryota</taxon>
        <taxon>Fungi</taxon>
        <taxon>Dikarya</taxon>
        <taxon>Basidiomycota</taxon>
        <taxon>Pucciniomycotina</taxon>
        <taxon>Pucciniomycetes</taxon>
        <taxon>Pucciniales</taxon>
        <taxon>Sphaerophragmiaceae</taxon>
        <taxon>Austropuccinia</taxon>
    </lineage>
</organism>
<sequence>MPKQISIVSFKNDSYKEEFVSNQLVEAQINPSLSPKMRNELINVLYTYNNEFASDNEPLGAISGNEVEFTLNIDRPYPPVLRRPAYPASPRAREALEKHIQELIQLGVLRKVGHNEEVEVTTPVIIAWHNDKSRMVGDFRALNTYTVPDRYPIPRIQETLTKLSKAKYITSMDALKGFHQNFLTPKAKKLLRIITHCGIYEYLRMPFGIKNAPSHYQRMMNTIFPKELSEGWLIIYMGPSQSCRSEHENFT</sequence>
<gene>
    <name evidence="2" type="ORF">O181_112233</name>
</gene>
<dbReference type="EMBL" id="AVOT02090218">
    <property type="protein sequence ID" value="MBW0572518.1"/>
    <property type="molecule type" value="Genomic_DNA"/>
</dbReference>
<dbReference type="CDD" id="cd01647">
    <property type="entry name" value="RT_LTR"/>
    <property type="match status" value="1"/>
</dbReference>
<evidence type="ECO:0000313" key="2">
    <source>
        <dbReference type="EMBL" id="MBW0572518.1"/>
    </source>
</evidence>
<comment type="caution">
    <text evidence="2">The sequence shown here is derived from an EMBL/GenBank/DDBJ whole genome shotgun (WGS) entry which is preliminary data.</text>
</comment>
<accession>A0A9Q3K0Y2</accession>
<dbReference type="OrthoDB" id="6776860at2759"/>
<dbReference type="SUPFAM" id="SSF56672">
    <property type="entry name" value="DNA/RNA polymerases"/>
    <property type="match status" value="1"/>
</dbReference>